<dbReference type="Pfam" id="PF13715">
    <property type="entry name" value="CarbopepD_reg_2"/>
    <property type="match status" value="1"/>
</dbReference>
<evidence type="ECO:0000256" key="2">
    <source>
        <dbReference type="ARBA" id="ARBA00022448"/>
    </source>
</evidence>
<evidence type="ECO:0000256" key="10">
    <source>
        <dbReference type="PROSITE-ProRule" id="PRU01360"/>
    </source>
</evidence>
<dbReference type="SUPFAM" id="SSF49464">
    <property type="entry name" value="Carboxypeptidase regulatory domain-like"/>
    <property type="match status" value="1"/>
</dbReference>
<keyword evidence="6" id="KW-0408">Iron</keyword>
<feature type="domain" description="Secretin/TonB short N-terminal" evidence="14">
    <location>
        <begin position="58"/>
        <end position="106"/>
    </location>
</feature>
<dbReference type="PROSITE" id="PS52016">
    <property type="entry name" value="TONB_DEPENDENT_REC_3"/>
    <property type="match status" value="1"/>
</dbReference>
<dbReference type="InterPro" id="IPR000531">
    <property type="entry name" value="Beta-barrel_TonB"/>
</dbReference>
<evidence type="ECO:0000259" key="14">
    <source>
        <dbReference type="Pfam" id="PF07660"/>
    </source>
</evidence>
<keyword evidence="2 10" id="KW-0813">Transport</keyword>
<dbReference type="Pfam" id="PF07660">
    <property type="entry name" value="STN"/>
    <property type="match status" value="1"/>
</dbReference>
<evidence type="ECO:0000256" key="6">
    <source>
        <dbReference type="ARBA" id="ARBA00023004"/>
    </source>
</evidence>
<dbReference type="FunFam" id="2.170.130.10:FF:000008">
    <property type="entry name" value="SusC/RagA family TonB-linked outer membrane protein"/>
    <property type="match status" value="1"/>
</dbReference>
<protein>
    <submittedName>
        <fullName evidence="16">TonB-linked outer membrane protein, SusC/RagA family</fullName>
    </submittedName>
</protein>
<comment type="similarity">
    <text evidence="10 11">Belongs to the TonB-dependent receptor family.</text>
</comment>
<dbReference type="InterPro" id="IPR008969">
    <property type="entry name" value="CarboxyPept-like_regulatory"/>
</dbReference>
<keyword evidence="12" id="KW-0732">Signal</keyword>
<keyword evidence="5 10" id="KW-0812">Transmembrane</keyword>
<feature type="signal peptide" evidence="12">
    <location>
        <begin position="1"/>
        <end position="26"/>
    </location>
</feature>
<evidence type="ECO:0000313" key="16">
    <source>
        <dbReference type="EMBL" id="SHF49729.1"/>
    </source>
</evidence>
<reference evidence="17" key="1">
    <citation type="submission" date="2016-11" db="EMBL/GenBank/DDBJ databases">
        <authorList>
            <person name="Varghese N."/>
            <person name="Submissions S."/>
        </authorList>
    </citation>
    <scope>NUCLEOTIDE SEQUENCE [LARGE SCALE GENOMIC DNA]</scope>
    <source>
        <strain evidence="17">DSM 17539</strain>
    </source>
</reference>
<dbReference type="Gene3D" id="2.170.130.10">
    <property type="entry name" value="TonB-dependent receptor, plug domain"/>
    <property type="match status" value="1"/>
</dbReference>
<evidence type="ECO:0000256" key="11">
    <source>
        <dbReference type="RuleBase" id="RU003357"/>
    </source>
</evidence>
<evidence type="ECO:0000256" key="9">
    <source>
        <dbReference type="ARBA" id="ARBA00023237"/>
    </source>
</evidence>
<sequence length="1126" mass="122911">MCTLKWDLKMKLTALFVLVCMLQINATTYSQKTRISLDMNNVQLSEVLNRIETISEFKFFVDTQKIDVKREIDIKADKEKIFDILDKLFRGTNITYEVYNKQILLKRVDLKPVDLKSIGPDQSYSESKNYQQVITGTITDENGTPLPGANILEKGTTNGTQADFDGNFSISVEDENALLVVSYVGFGTKEIPLNGQTLISVTLEESAAGLDEVVLVGYGTVKKSDLTGAVTSLSSEDLNDNVAVNVTQQLQGRAAGVQVFQNSNQPGGSSTIQIRGIGSISAGNAPLFVVDGLPISNDGALAGGNIGLAPNPLNTINPNDIKSIEVLKDASATAIYGSRGANGVILITTKSGRQGKLKVSYQGKTSAFSIISTPDILTAEEYQTNLNALLDAGAVNATEAERVGDIVDGGTTWQDLLFKSAVSQEHNISFSGGKDKNTHYTSIGFFSQEGVVKRSKLERFSLRTNLTSESDNFKFGLNSTVTYTLQDIVGAGAGVNNDSGPVNSAFFYDPTVPVYENEETNEFFVSPFMNIENPIALSEGRTVDDATFRLLASTYGEYFITPALSAKLNLGFDYQNSRRDQFLNDFTQAGFALGGEGNVFTGINFNYLAEATLNYNKELGNGHALNLLGGISTQKFFFQSANLGAQNFLSLATETDNLQSGDPLLNTVATSRVENSLLSYIGRANYSFSDKYLITGTLRVDGSSRFGENNKYGYFPSMALGWKLHNEEFLKNSNFFDQLKFRASYGQTGNQDIGNFLSLTTISSGGNVVIPGGAQIGTAQPTRIANPDLKWETTTQFDIGLDWSIWNGRLSGTADYYNRLTSDLLYNLPIPSQTGFTSVVTNIGEVENKGFEVLLETANLTGDFKWNTSFNFATVKNKVLDLGLGENEEGEPIEVQGGSSILRPGETMNAYFGYEILGVWQEGDDFTDAPAGVQPGDWKYNDVNGDNAITVNDRKVLGNSIPGFSWGLTNTFSYKNLSLAVNVFGVHDVQLFNTSLSTTYFPINFRRNRLSEPILNRWTPDNPTNKYPSFLNNTGQGNNGVNSSTVEDAGYVRLQSLTLGYNIPLKETSFISAMNVRLIGENLHTWTNYSGNDPGLSVNAGNTGFRQDYVAYPLSRIFSLNLTVDF</sequence>
<feature type="chain" id="PRO_5013132862" evidence="12">
    <location>
        <begin position="27"/>
        <end position="1126"/>
    </location>
</feature>
<proteinExistence type="inferred from homology"/>
<dbReference type="GO" id="GO:0006826">
    <property type="term" value="P:iron ion transport"/>
    <property type="evidence" value="ECO:0007669"/>
    <property type="project" value="UniProtKB-KW"/>
</dbReference>
<dbReference type="NCBIfam" id="TIGR04056">
    <property type="entry name" value="OMP_RagA_SusC"/>
    <property type="match status" value="1"/>
</dbReference>
<dbReference type="GO" id="GO:0009279">
    <property type="term" value="C:cell outer membrane"/>
    <property type="evidence" value="ECO:0007669"/>
    <property type="project" value="UniProtKB-SubCell"/>
</dbReference>
<evidence type="ECO:0000259" key="13">
    <source>
        <dbReference type="Pfam" id="PF00593"/>
    </source>
</evidence>
<dbReference type="Pfam" id="PF07715">
    <property type="entry name" value="Plug"/>
    <property type="match status" value="1"/>
</dbReference>
<keyword evidence="9 10" id="KW-0998">Cell outer membrane</keyword>
<dbReference type="InterPro" id="IPR037066">
    <property type="entry name" value="Plug_dom_sf"/>
</dbReference>
<keyword evidence="8 10" id="KW-0472">Membrane</keyword>
<gene>
    <name evidence="16" type="ORF">SAMN03080594_104378</name>
</gene>
<keyword evidence="3 10" id="KW-1134">Transmembrane beta strand</keyword>
<dbReference type="Pfam" id="PF00593">
    <property type="entry name" value="TonB_dep_Rec_b-barrel"/>
    <property type="match status" value="1"/>
</dbReference>
<organism evidence="16 17">
    <name type="scientific">Arenibacter palladensis</name>
    <dbReference type="NCBI Taxonomy" id="237373"/>
    <lineage>
        <taxon>Bacteria</taxon>
        <taxon>Pseudomonadati</taxon>
        <taxon>Bacteroidota</taxon>
        <taxon>Flavobacteriia</taxon>
        <taxon>Flavobacteriales</taxon>
        <taxon>Flavobacteriaceae</taxon>
        <taxon>Arenibacter</taxon>
    </lineage>
</organism>
<dbReference type="InterPro" id="IPR036942">
    <property type="entry name" value="Beta-barrel_TonB_sf"/>
</dbReference>
<evidence type="ECO:0000313" key="17">
    <source>
        <dbReference type="Proteomes" id="UP000184406"/>
    </source>
</evidence>
<keyword evidence="7 11" id="KW-0798">TonB box</keyword>
<evidence type="ECO:0000256" key="8">
    <source>
        <dbReference type="ARBA" id="ARBA00023136"/>
    </source>
</evidence>
<dbReference type="NCBIfam" id="TIGR04057">
    <property type="entry name" value="SusC_RagA_signa"/>
    <property type="match status" value="1"/>
</dbReference>
<evidence type="ECO:0000259" key="15">
    <source>
        <dbReference type="Pfam" id="PF07715"/>
    </source>
</evidence>
<dbReference type="InterPro" id="IPR023997">
    <property type="entry name" value="TonB-dep_OMP_SusC/RagA_CS"/>
</dbReference>
<dbReference type="InterPro" id="IPR012910">
    <property type="entry name" value="Plug_dom"/>
</dbReference>
<comment type="subcellular location">
    <subcellularLocation>
        <location evidence="1 10">Cell outer membrane</location>
        <topology evidence="1 10">Multi-pass membrane protein</topology>
    </subcellularLocation>
</comment>
<keyword evidence="17" id="KW-1185">Reference proteome</keyword>
<evidence type="ECO:0000256" key="4">
    <source>
        <dbReference type="ARBA" id="ARBA00022496"/>
    </source>
</evidence>
<dbReference type="InterPro" id="IPR039426">
    <property type="entry name" value="TonB-dep_rcpt-like"/>
</dbReference>
<keyword evidence="4" id="KW-0406">Ion transport</keyword>
<dbReference type="InterPro" id="IPR011662">
    <property type="entry name" value="Secretin/TonB_short_N"/>
</dbReference>
<dbReference type="InterPro" id="IPR023996">
    <property type="entry name" value="TonB-dep_OMP_SusC/RagA"/>
</dbReference>
<name>A0A1M5C4Q4_9FLAO</name>
<dbReference type="Proteomes" id="UP000184406">
    <property type="component" value="Unassembled WGS sequence"/>
</dbReference>
<dbReference type="EMBL" id="FQUX01000004">
    <property type="protein sequence ID" value="SHF49729.1"/>
    <property type="molecule type" value="Genomic_DNA"/>
</dbReference>
<evidence type="ECO:0000256" key="1">
    <source>
        <dbReference type="ARBA" id="ARBA00004571"/>
    </source>
</evidence>
<evidence type="ECO:0000256" key="12">
    <source>
        <dbReference type="SAM" id="SignalP"/>
    </source>
</evidence>
<feature type="domain" description="TonB-dependent receptor-like beta-barrel" evidence="13">
    <location>
        <begin position="538"/>
        <end position="983"/>
    </location>
</feature>
<keyword evidence="4" id="KW-0410">Iron transport</keyword>
<dbReference type="SUPFAM" id="SSF56935">
    <property type="entry name" value="Porins"/>
    <property type="match status" value="1"/>
</dbReference>
<dbReference type="Gene3D" id="2.60.40.1120">
    <property type="entry name" value="Carboxypeptidase-like, regulatory domain"/>
    <property type="match status" value="1"/>
</dbReference>
<evidence type="ECO:0000256" key="3">
    <source>
        <dbReference type="ARBA" id="ARBA00022452"/>
    </source>
</evidence>
<accession>A0A1M5C4Q4</accession>
<dbReference type="Gene3D" id="2.40.170.20">
    <property type="entry name" value="TonB-dependent receptor, beta-barrel domain"/>
    <property type="match status" value="1"/>
</dbReference>
<feature type="domain" description="TonB-dependent receptor plug" evidence="15">
    <location>
        <begin position="223"/>
        <end position="344"/>
    </location>
</feature>
<evidence type="ECO:0000256" key="5">
    <source>
        <dbReference type="ARBA" id="ARBA00022692"/>
    </source>
</evidence>
<evidence type="ECO:0000256" key="7">
    <source>
        <dbReference type="ARBA" id="ARBA00023077"/>
    </source>
</evidence>
<dbReference type="AlphaFoldDB" id="A0A1M5C4Q4"/>